<protein>
    <recommendedName>
        <fullName evidence="6">DUF3278 domain-containing protein</fullName>
    </recommendedName>
</protein>
<evidence type="ECO:0000313" key="4">
    <source>
        <dbReference type="Proteomes" id="UP000238956"/>
    </source>
</evidence>
<feature type="transmembrane region" description="Helical" evidence="1">
    <location>
        <begin position="138"/>
        <end position="159"/>
    </location>
</feature>
<dbReference type="EMBL" id="CP022601">
    <property type="protein sequence ID" value="AXJ12965.1"/>
    <property type="molecule type" value="Genomic_DNA"/>
</dbReference>
<feature type="transmembrane region" description="Helical" evidence="1">
    <location>
        <begin position="105"/>
        <end position="126"/>
    </location>
</feature>
<reference evidence="2 4" key="2">
    <citation type="submission" date="2017-12" db="EMBL/GenBank/DDBJ databases">
        <authorList>
            <person name="Hurst M.R.H."/>
        </authorList>
    </citation>
    <scope>NUCLEOTIDE SEQUENCE [LARGE SCALE GENOMIC DNA]</scope>
    <source>
        <strain evidence="2 4">TH11417</strain>
    </source>
</reference>
<dbReference type="Pfam" id="PF11683">
    <property type="entry name" value="DUF3278"/>
    <property type="match status" value="1"/>
</dbReference>
<keyword evidence="1" id="KW-0812">Transmembrane</keyword>
<dbReference type="Proteomes" id="UP000255411">
    <property type="component" value="Chromosome"/>
</dbReference>
<proteinExistence type="predicted"/>
<keyword evidence="4" id="KW-1185">Reference proteome</keyword>
<reference evidence="3 5" key="1">
    <citation type="submission" date="2017-07" db="EMBL/GenBank/DDBJ databases">
        <title>Streptococcus pluranimalium as cause of bovine abortion.</title>
        <authorList>
            <person name="Rodriguez Campos S."/>
            <person name="Gobeli Brawand S."/>
            <person name="Brodard I."/>
            <person name="Rychener L."/>
            <person name="Perreten V."/>
        </authorList>
    </citation>
    <scope>NUCLEOTIDE SEQUENCE [LARGE SCALE GENOMIC DNA]</scope>
    <source>
        <strain evidence="3 5">14A0014</strain>
    </source>
</reference>
<feature type="transmembrane region" description="Helical" evidence="1">
    <location>
        <begin position="32"/>
        <end position="54"/>
    </location>
</feature>
<dbReference type="EMBL" id="CP025536">
    <property type="protein sequence ID" value="AUW96402.1"/>
    <property type="molecule type" value="Genomic_DNA"/>
</dbReference>
<dbReference type="GeneID" id="98393143"/>
<name>A0A2L0D3I6_9STRE</name>
<reference evidence="2 4" key="3">
    <citation type="submission" date="2018-02" db="EMBL/GenBank/DDBJ databases">
        <title>Whole genome sequencing analysis of Streptococcus pluranimalium isolated from cattle infected mastitis in China.</title>
        <authorList>
            <person name="Zhang J.-R."/>
            <person name="Hu G.-Z."/>
        </authorList>
    </citation>
    <scope>NUCLEOTIDE SEQUENCE [LARGE SCALE GENOMIC DNA]</scope>
    <source>
        <strain evidence="2 4">TH11417</strain>
    </source>
</reference>
<organism evidence="2 4">
    <name type="scientific">Streptococcus pluranimalium</name>
    <dbReference type="NCBI Taxonomy" id="82348"/>
    <lineage>
        <taxon>Bacteria</taxon>
        <taxon>Bacillati</taxon>
        <taxon>Bacillota</taxon>
        <taxon>Bacilli</taxon>
        <taxon>Lactobacillales</taxon>
        <taxon>Streptococcaceae</taxon>
        <taxon>Streptococcus</taxon>
    </lineage>
</organism>
<sequence>MNQNDTLYKKWIRLNYHILGTLDEYSIAKINAFGNVCFMLLNSSIMISMILTAITGQTEWQLIPVLSFFGIQMAKYQFIKKLGTKHLEVSPEDFKQARLYLTKRAALLAIIQFIVLFSLGIYLLGFEAKSIHYPDRSFYQMVAGIGAISLIVTIILFIANRQKYLSHIVIIEETK</sequence>
<accession>A0A2L0D3I6</accession>
<keyword evidence="1" id="KW-0472">Membrane</keyword>
<gene>
    <name evidence="2" type="ORF">C0J00_04380</name>
    <name evidence="3" type="ORF">Sp14A_10440</name>
</gene>
<evidence type="ECO:0000313" key="5">
    <source>
        <dbReference type="Proteomes" id="UP000255411"/>
    </source>
</evidence>
<dbReference type="Proteomes" id="UP000238956">
    <property type="component" value="Chromosome"/>
</dbReference>
<keyword evidence="1" id="KW-1133">Transmembrane helix</keyword>
<dbReference type="KEGG" id="splr:C0J00_04380"/>
<feature type="transmembrane region" description="Helical" evidence="1">
    <location>
        <begin position="60"/>
        <end position="78"/>
    </location>
</feature>
<evidence type="ECO:0008006" key="6">
    <source>
        <dbReference type="Google" id="ProtNLM"/>
    </source>
</evidence>
<dbReference type="RefSeq" id="WP_104967730.1">
    <property type="nucleotide sequence ID" value="NZ_CP022601.1"/>
</dbReference>
<dbReference type="AlphaFoldDB" id="A0A2L0D3I6"/>
<evidence type="ECO:0000313" key="2">
    <source>
        <dbReference type="EMBL" id="AUW96402.1"/>
    </source>
</evidence>
<evidence type="ECO:0000313" key="3">
    <source>
        <dbReference type="EMBL" id="AXJ12965.1"/>
    </source>
</evidence>
<evidence type="ECO:0000256" key="1">
    <source>
        <dbReference type="SAM" id="Phobius"/>
    </source>
</evidence>
<dbReference type="InterPro" id="IPR021697">
    <property type="entry name" value="DUF3278"/>
</dbReference>